<accession>A0A8J1UQV4</accession>
<evidence type="ECO:0000256" key="10">
    <source>
        <dbReference type="ARBA" id="ARBA00023136"/>
    </source>
</evidence>
<evidence type="ECO:0000313" key="12">
    <source>
        <dbReference type="EMBL" id="CAH1793604.1"/>
    </source>
</evidence>
<sequence>MGPRNSKILPCPAPGVQFKGPPNYNDVIRNVQAGDAPPKYSEVINEIKQRNAAECQAGVNSSRQMTFSSAVLSSNATGIADQVPPEPSLAETPLSPTSPWIPLTPTSSPLSHVTSFPFSTVTQPPPPPTKRISTAELNHDQRTPARNVISMNQNGQSESCQNIQMNNRHFPDKCIKFHTFCCTRVTSKEGGDTQKLQGETYRCWPPPLFTTLITFLQIVTYVCFSLRGGEIRMAPNITKDNVFVYDPERRYEAWRFVLYSLLHVGWIHLFFNLLVQVMVGIPLEMVHGTFRIAAIYFAGVLAGSLGSSVFDPEVRLVGASGGVYALLAAHLANILLNYSQMELGLLKLLSIFMISISDVGFAIWNRAVSVTESDGPQVGYVAHIAGALAGLAMGLIVLKNFEKKLYERVIWWCALILYFAWLIFAIAWNFL</sequence>
<comment type="catalytic activity">
    <reaction evidence="1">
        <text>Cleaves type-1 transmembrane domains using a catalytic dyad composed of serine and histidine that are contributed by different transmembrane domains.</text>
        <dbReference type="EC" id="3.4.21.105"/>
    </reaction>
</comment>
<dbReference type="GO" id="GO:0006508">
    <property type="term" value="P:proteolysis"/>
    <property type="evidence" value="ECO:0007669"/>
    <property type="project" value="UniProtKB-KW"/>
</dbReference>
<dbReference type="InterPro" id="IPR051739">
    <property type="entry name" value="Rhomboid_IM_Serine_Proteases"/>
</dbReference>
<evidence type="ECO:0000256" key="5">
    <source>
        <dbReference type="ARBA" id="ARBA00022670"/>
    </source>
</evidence>
<dbReference type="FunFam" id="1.20.1540.10:FF:000007">
    <property type="entry name" value="Rhomboid like 2"/>
    <property type="match status" value="1"/>
</dbReference>
<dbReference type="EMBL" id="CAIIXF020000009">
    <property type="protein sequence ID" value="CAH1793604.1"/>
    <property type="molecule type" value="Genomic_DNA"/>
</dbReference>
<dbReference type="PANTHER" id="PTHR45840">
    <property type="entry name" value="RHOMBOID-RELATED PROTEIN"/>
    <property type="match status" value="1"/>
</dbReference>
<evidence type="ECO:0000256" key="3">
    <source>
        <dbReference type="ARBA" id="ARBA00009045"/>
    </source>
</evidence>
<evidence type="ECO:0000256" key="4">
    <source>
        <dbReference type="ARBA" id="ARBA00013039"/>
    </source>
</evidence>
<dbReference type="Proteomes" id="UP000749559">
    <property type="component" value="Unassembled WGS sequence"/>
</dbReference>
<comment type="similarity">
    <text evidence="3">Belongs to the peptidase S54 family.</text>
</comment>
<keyword evidence="10" id="KW-0472">Membrane</keyword>
<dbReference type="InterPro" id="IPR035952">
    <property type="entry name" value="Rhomboid-like_sf"/>
</dbReference>
<protein>
    <recommendedName>
        <fullName evidence="4">rhomboid protease</fullName>
        <ecNumber evidence="4">3.4.21.105</ecNumber>
    </recommendedName>
</protein>
<gene>
    <name evidence="12" type="ORF">OFUS_LOCUS18433</name>
</gene>
<dbReference type="AlphaFoldDB" id="A0A8J1UQV4"/>
<dbReference type="GO" id="GO:0004252">
    <property type="term" value="F:serine-type endopeptidase activity"/>
    <property type="evidence" value="ECO:0007669"/>
    <property type="project" value="InterPro"/>
</dbReference>
<dbReference type="Pfam" id="PF01694">
    <property type="entry name" value="Rhomboid"/>
    <property type="match status" value="1"/>
</dbReference>
<evidence type="ECO:0000256" key="1">
    <source>
        <dbReference type="ARBA" id="ARBA00000156"/>
    </source>
</evidence>
<dbReference type="Gene3D" id="1.20.1540.10">
    <property type="entry name" value="Rhomboid-like"/>
    <property type="match status" value="1"/>
</dbReference>
<keyword evidence="6" id="KW-0812">Transmembrane</keyword>
<dbReference type="GO" id="GO:0016020">
    <property type="term" value="C:membrane"/>
    <property type="evidence" value="ECO:0007669"/>
    <property type="project" value="UniProtKB-SubCell"/>
</dbReference>
<keyword evidence="13" id="KW-1185">Reference proteome</keyword>
<feature type="domain" description="Peptidase S54 rhomboid" evidence="11">
    <location>
        <begin position="252"/>
        <end position="399"/>
    </location>
</feature>
<evidence type="ECO:0000313" key="13">
    <source>
        <dbReference type="Proteomes" id="UP000749559"/>
    </source>
</evidence>
<evidence type="ECO:0000256" key="2">
    <source>
        <dbReference type="ARBA" id="ARBA00004141"/>
    </source>
</evidence>
<dbReference type="PANTHER" id="PTHR45840:SF2">
    <property type="entry name" value="PROTEIN RHOMBOID-RELATED"/>
    <property type="match status" value="1"/>
</dbReference>
<comment type="subcellular location">
    <subcellularLocation>
        <location evidence="2">Membrane</location>
        <topology evidence="2">Multi-pass membrane protein</topology>
    </subcellularLocation>
</comment>
<evidence type="ECO:0000259" key="11">
    <source>
        <dbReference type="Pfam" id="PF01694"/>
    </source>
</evidence>
<reference evidence="12" key="1">
    <citation type="submission" date="2022-03" db="EMBL/GenBank/DDBJ databases">
        <authorList>
            <person name="Martin C."/>
        </authorList>
    </citation>
    <scope>NUCLEOTIDE SEQUENCE</scope>
</reference>
<evidence type="ECO:0000256" key="8">
    <source>
        <dbReference type="ARBA" id="ARBA00022825"/>
    </source>
</evidence>
<comment type="caution">
    <text evidence="12">The sequence shown here is derived from an EMBL/GenBank/DDBJ whole genome shotgun (WGS) entry which is preliminary data.</text>
</comment>
<dbReference type="SUPFAM" id="SSF144091">
    <property type="entry name" value="Rhomboid-like"/>
    <property type="match status" value="1"/>
</dbReference>
<dbReference type="OrthoDB" id="418595at2759"/>
<keyword evidence="9" id="KW-1133">Transmembrane helix</keyword>
<keyword evidence="7" id="KW-0378">Hydrolase</keyword>
<proteinExistence type="inferred from homology"/>
<keyword evidence="5" id="KW-0645">Protease</keyword>
<evidence type="ECO:0000256" key="6">
    <source>
        <dbReference type="ARBA" id="ARBA00022692"/>
    </source>
</evidence>
<evidence type="ECO:0000256" key="9">
    <source>
        <dbReference type="ARBA" id="ARBA00022989"/>
    </source>
</evidence>
<name>A0A8J1UQV4_OWEFU</name>
<dbReference type="InterPro" id="IPR022764">
    <property type="entry name" value="Peptidase_S54_rhomboid_dom"/>
</dbReference>
<organism evidence="12 13">
    <name type="scientific">Owenia fusiformis</name>
    <name type="common">Polychaete worm</name>
    <dbReference type="NCBI Taxonomy" id="6347"/>
    <lineage>
        <taxon>Eukaryota</taxon>
        <taxon>Metazoa</taxon>
        <taxon>Spiralia</taxon>
        <taxon>Lophotrochozoa</taxon>
        <taxon>Annelida</taxon>
        <taxon>Polychaeta</taxon>
        <taxon>Sedentaria</taxon>
        <taxon>Canalipalpata</taxon>
        <taxon>Sabellida</taxon>
        <taxon>Oweniida</taxon>
        <taxon>Oweniidae</taxon>
        <taxon>Owenia</taxon>
    </lineage>
</organism>
<evidence type="ECO:0000256" key="7">
    <source>
        <dbReference type="ARBA" id="ARBA00022801"/>
    </source>
</evidence>
<keyword evidence="8" id="KW-0720">Serine protease</keyword>
<dbReference type="EC" id="3.4.21.105" evidence="4"/>